<evidence type="ECO:0000256" key="3">
    <source>
        <dbReference type="SAM" id="SignalP"/>
    </source>
</evidence>
<feature type="chain" id="PRO_5032445717" evidence="3">
    <location>
        <begin position="18"/>
        <end position="307"/>
    </location>
</feature>
<evidence type="ECO:0000256" key="2">
    <source>
        <dbReference type="ARBA" id="ARBA00023157"/>
    </source>
</evidence>
<dbReference type="Pfam" id="PF08246">
    <property type="entry name" value="Inhibitor_I29"/>
    <property type="match status" value="1"/>
</dbReference>
<comment type="caution">
    <text evidence="6">The sequence shown here is derived from an EMBL/GenBank/DDBJ whole genome shotgun (WGS) entry which is preliminary data.</text>
</comment>
<gene>
    <name evidence="6" type="ORF">IZO911_LOCUS4439</name>
</gene>
<evidence type="ECO:0000259" key="4">
    <source>
        <dbReference type="SMART" id="SM00645"/>
    </source>
</evidence>
<reference evidence="6" key="1">
    <citation type="submission" date="2021-02" db="EMBL/GenBank/DDBJ databases">
        <authorList>
            <person name="Nowell W R."/>
        </authorList>
    </citation>
    <scope>NUCLEOTIDE SEQUENCE</scope>
</reference>
<proteinExistence type="inferred from homology"/>
<accession>A0A813PU94</accession>
<feature type="domain" description="Peptidase C1A papain C-terminal" evidence="4">
    <location>
        <begin position="105"/>
        <end position="307"/>
    </location>
</feature>
<comment type="similarity">
    <text evidence="1">Belongs to the peptidase C1 family.</text>
</comment>
<protein>
    <submittedName>
        <fullName evidence="6">Uncharacterized protein</fullName>
    </submittedName>
</protein>
<dbReference type="PROSITE" id="PS00640">
    <property type="entry name" value="THIOL_PROTEASE_ASN"/>
    <property type="match status" value="1"/>
</dbReference>
<dbReference type="PROSITE" id="PS00639">
    <property type="entry name" value="THIOL_PROTEASE_HIS"/>
    <property type="match status" value="1"/>
</dbReference>
<evidence type="ECO:0000259" key="5">
    <source>
        <dbReference type="SMART" id="SM00848"/>
    </source>
</evidence>
<dbReference type="PANTHER" id="PTHR12411">
    <property type="entry name" value="CYSTEINE PROTEASE FAMILY C1-RELATED"/>
    <property type="match status" value="1"/>
</dbReference>
<evidence type="ECO:0000313" key="6">
    <source>
        <dbReference type="EMBL" id="CAF0756129.1"/>
    </source>
</evidence>
<dbReference type="Proteomes" id="UP000663860">
    <property type="component" value="Unassembled WGS sequence"/>
</dbReference>
<name>A0A813PU94_9BILA</name>
<dbReference type="Gene3D" id="3.90.70.10">
    <property type="entry name" value="Cysteine proteinases"/>
    <property type="match status" value="1"/>
</dbReference>
<dbReference type="SMART" id="SM00848">
    <property type="entry name" value="Inhibitor_I29"/>
    <property type="match status" value="1"/>
</dbReference>
<dbReference type="SUPFAM" id="SSF54001">
    <property type="entry name" value="Cysteine proteinases"/>
    <property type="match status" value="1"/>
</dbReference>
<evidence type="ECO:0000313" key="7">
    <source>
        <dbReference type="Proteomes" id="UP000663860"/>
    </source>
</evidence>
<dbReference type="EMBL" id="CAJNOE010000025">
    <property type="protein sequence ID" value="CAF0756129.1"/>
    <property type="molecule type" value="Genomic_DNA"/>
</dbReference>
<dbReference type="GO" id="GO:0008234">
    <property type="term" value="F:cysteine-type peptidase activity"/>
    <property type="evidence" value="ECO:0007669"/>
    <property type="project" value="InterPro"/>
</dbReference>
<sequence>MHIKLIIFLVLFGVVASSSSLDWLKFKRNHNKQYKSAAEEAKRKQIFLENVNRIRDYERTHPNATFKLGINHLADRRIEELVSSSKRHFELHSENIGNSLESMNLPDSLDWRTKGVISPVRNEGVMGDVDAIVAVEVIETLYAIQTGNLVAGSVARIIDCCPKESDVFECIAKLRGICRADDYPSTTGQCQPDKCKPFTNFNKVMRLKDQNENTMETWIQNSSLFIGIDASQMSFEFYISGIYTDKSCSKTTIDHAMQLVGYGKTDSGDLYWICKNSWGSGWGEKGYIRVLRGQNTCGIATYVAQVA</sequence>
<dbReference type="SMART" id="SM00645">
    <property type="entry name" value="Pept_C1"/>
    <property type="match status" value="1"/>
</dbReference>
<dbReference type="InterPro" id="IPR038765">
    <property type="entry name" value="Papain-like_cys_pep_sf"/>
</dbReference>
<dbReference type="InterPro" id="IPR013201">
    <property type="entry name" value="Prot_inhib_I29"/>
</dbReference>
<keyword evidence="2" id="KW-1015">Disulfide bond</keyword>
<feature type="domain" description="Cathepsin propeptide inhibitor" evidence="5">
    <location>
        <begin position="23"/>
        <end position="81"/>
    </location>
</feature>
<evidence type="ECO:0000256" key="1">
    <source>
        <dbReference type="ARBA" id="ARBA00008455"/>
    </source>
</evidence>
<dbReference type="CDD" id="cd02248">
    <property type="entry name" value="Peptidase_C1A"/>
    <property type="match status" value="1"/>
</dbReference>
<keyword evidence="3" id="KW-0732">Signal</keyword>
<dbReference type="InterPro" id="IPR013128">
    <property type="entry name" value="Peptidase_C1A"/>
</dbReference>
<dbReference type="Pfam" id="PF00112">
    <property type="entry name" value="Peptidase_C1"/>
    <property type="match status" value="1"/>
</dbReference>
<feature type="signal peptide" evidence="3">
    <location>
        <begin position="1"/>
        <end position="17"/>
    </location>
</feature>
<dbReference type="GO" id="GO:0006508">
    <property type="term" value="P:proteolysis"/>
    <property type="evidence" value="ECO:0007669"/>
    <property type="project" value="InterPro"/>
</dbReference>
<dbReference type="InterPro" id="IPR039417">
    <property type="entry name" value="Peptidase_C1A_papain-like"/>
</dbReference>
<dbReference type="InterPro" id="IPR025661">
    <property type="entry name" value="Pept_asp_AS"/>
</dbReference>
<dbReference type="InterPro" id="IPR025660">
    <property type="entry name" value="Pept_his_AS"/>
</dbReference>
<dbReference type="AlphaFoldDB" id="A0A813PU94"/>
<dbReference type="InterPro" id="IPR000668">
    <property type="entry name" value="Peptidase_C1A_C"/>
</dbReference>
<organism evidence="6 7">
    <name type="scientific">Adineta steineri</name>
    <dbReference type="NCBI Taxonomy" id="433720"/>
    <lineage>
        <taxon>Eukaryota</taxon>
        <taxon>Metazoa</taxon>
        <taxon>Spiralia</taxon>
        <taxon>Gnathifera</taxon>
        <taxon>Rotifera</taxon>
        <taxon>Eurotatoria</taxon>
        <taxon>Bdelloidea</taxon>
        <taxon>Adinetida</taxon>
        <taxon>Adinetidae</taxon>
        <taxon>Adineta</taxon>
    </lineage>
</organism>